<gene>
    <name evidence="2" type="ORF">BP01DRAFT_126721</name>
</gene>
<feature type="region of interest" description="Disordered" evidence="1">
    <location>
        <begin position="50"/>
        <end position="73"/>
    </location>
</feature>
<accession>A0A318Z6Z4</accession>
<dbReference type="AlphaFoldDB" id="A0A318Z6Z4"/>
<evidence type="ECO:0000313" key="2">
    <source>
        <dbReference type="EMBL" id="PYH42896.1"/>
    </source>
</evidence>
<dbReference type="EMBL" id="KZ821248">
    <property type="protein sequence ID" value="PYH42896.1"/>
    <property type="molecule type" value="Genomic_DNA"/>
</dbReference>
<name>A0A318Z6Z4_9EURO</name>
<dbReference type="RefSeq" id="XP_025428878.1">
    <property type="nucleotide sequence ID" value="XM_025570447.1"/>
</dbReference>
<organism evidence="2 3">
    <name type="scientific">Aspergillus saccharolyticus JOP 1030-1</name>
    <dbReference type="NCBI Taxonomy" id="1450539"/>
    <lineage>
        <taxon>Eukaryota</taxon>
        <taxon>Fungi</taxon>
        <taxon>Dikarya</taxon>
        <taxon>Ascomycota</taxon>
        <taxon>Pezizomycotina</taxon>
        <taxon>Eurotiomycetes</taxon>
        <taxon>Eurotiomycetidae</taxon>
        <taxon>Eurotiales</taxon>
        <taxon>Aspergillaceae</taxon>
        <taxon>Aspergillus</taxon>
        <taxon>Aspergillus subgen. Circumdati</taxon>
    </lineage>
</organism>
<evidence type="ECO:0000313" key="3">
    <source>
        <dbReference type="Proteomes" id="UP000248349"/>
    </source>
</evidence>
<dbReference type="GeneID" id="37071675"/>
<proteinExistence type="predicted"/>
<keyword evidence="3" id="KW-1185">Reference proteome</keyword>
<sequence>MYPEYTAVLLAEMRPVTHKIWWHSSIQYSMGPRPGQTQAMIVPTSAFQQRRGYAQETRTMGTMPSPATEAAQKDMTRVGFEPTPSYDDQEAVKLGVKVTLT</sequence>
<protein>
    <submittedName>
        <fullName evidence="2">Uncharacterized protein</fullName>
    </submittedName>
</protein>
<reference evidence="2 3" key="1">
    <citation type="submission" date="2016-12" db="EMBL/GenBank/DDBJ databases">
        <title>The genomes of Aspergillus section Nigri reveals drivers in fungal speciation.</title>
        <authorList>
            <consortium name="DOE Joint Genome Institute"/>
            <person name="Vesth T.C."/>
            <person name="Nybo J."/>
            <person name="Theobald S."/>
            <person name="Brandl J."/>
            <person name="Frisvad J.C."/>
            <person name="Nielsen K.F."/>
            <person name="Lyhne E.K."/>
            <person name="Kogle M.E."/>
            <person name="Kuo A."/>
            <person name="Riley R."/>
            <person name="Clum A."/>
            <person name="Nolan M."/>
            <person name="Lipzen A."/>
            <person name="Salamov A."/>
            <person name="Henrissat B."/>
            <person name="Wiebenga A."/>
            <person name="De Vries R.P."/>
            <person name="Grigoriev I.V."/>
            <person name="Mortensen U.H."/>
            <person name="Andersen M.R."/>
            <person name="Baker S.E."/>
        </authorList>
    </citation>
    <scope>NUCLEOTIDE SEQUENCE [LARGE SCALE GENOMIC DNA]</scope>
    <source>
        <strain evidence="2 3">JOP 1030-1</strain>
    </source>
</reference>
<evidence type="ECO:0000256" key="1">
    <source>
        <dbReference type="SAM" id="MobiDB-lite"/>
    </source>
</evidence>
<dbReference type="Proteomes" id="UP000248349">
    <property type="component" value="Unassembled WGS sequence"/>
</dbReference>